<gene>
    <name evidence="1" type="ORF">LV89_03329</name>
</gene>
<dbReference type="EMBL" id="QGGO01000019">
    <property type="protein sequence ID" value="PWK22617.1"/>
    <property type="molecule type" value="Genomic_DNA"/>
</dbReference>
<name>A0A316DW75_9BACT</name>
<sequence length="298" mass="33269">MKKLFLLLTLFFCIFKTEKTFTQTFTAKTGDLYLGDNDTDFSGSLDILSGVIKKNDKVDIYAETGRKFTATITKMTGDDRKEITQCKAGQYAYFDLKFTSNPSTGKDYLRKGYKVFPAGFQANTSAIKAETEATLAKSANLKVTLDGKSFRGTVTYKGASFWKKGVKNVIEKPYLQIQFRSVDSPDDRTLTIQIFNPKEVPTKYGASDLEVNFSGATDGVKEHTTLFGFVNGKADTPFTVEVSKWQKVSNTKAIISGKIYGDLKEIKILGKAKAINKFENGVFENVEVEVFNELYDLK</sequence>
<evidence type="ECO:0000313" key="1">
    <source>
        <dbReference type="EMBL" id="PWK22617.1"/>
    </source>
</evidence>
<comment type="caution">
    <text evidence="1">The sequence shown here is derived from an EMBL/GenBank/DDBJ whole genome shotgun (WGS) entry which is preliminary data.</text>
</comment>
<accession>A0A316DW75</accession>
<dbReference type="Proteomes" id="UP000245489">
    <property type="component" value="Unassembled WGS sequence"/>
</dbReference>
<protein>
    <submittedName>
        <fullName evidence="1">Uncharacterized protein</fullName>
    </submittedName>
</protein>
<dbReference type="AlphaFoldDB" id="A0A316DW75"/>
<organism evidence="1 2">
    <name type="scientific">Arcicella aurantiaca</name>
    <dbReference type="NCBI Taxonomy" id="591202"/>
    <lineage>
        <taxon>Bacteria</taxon>
        <taxon>Pseudomonadati</taxon>
        <taxon>Bacteroidota</taxon>
        <taxon>Cytophagia</taxon>
        <taxon>Cytophagales</taxon>
        <taxon>Flectobacillaceae</taxon>
        <taxon>Arcicella</taxon>
    </lineage>
</organism>
<proteinExistence type="predicted"/>
<dbReference type="RefSeq" id="WP_109744027.1">
    <property type="nucleotide sequence ID" value="NZ_QGGO01000019.1"/>
</dbReference>
<keyword evidence="2" id="KW-1185">Reference proteome</keyword>
<reference evidence="1 2" key="1">
    <citation type="submission" date="2018-05" db="EMBL/GenBank/DDBJ databases">
        <title>Genomic Encyclopedia of Archaeal and Bacterial Type Strains, Phase II (KMG-II): from individual species to whole genera.</title>
        <authorList>
            <person name="Goeker M."/>
        </authorList>
    </citation>
    <scope>NUCLEOTIDE SEQUENCE [LARGE SCALE GENOMIC DNA]</scope>
    <source>
        <strain evidence="1 2">DSM 22214</strain>
    </source>
</reference>
<evidence type="ECO:0000313" key="2">
    <source>
        <dbReference type="Proteomes" id="UP000245489"/>
    </source>
</evidence>